<reference evidence="8 9" key="1">
    <citation type="journal article" date="2015" name="PeerJ">
        <title>First genomic representation of candidate bacterial phylum KSB3 points to enhanced environmental sensing as a trigger of wastewater bulking.</title>
        <authorList>
            <person name="Sekiguchi Y."/>
            <person name="Ohashi A."/>
            <person name="Parks D.H."/>
            <person name="Yamauchi T."/>
            <person name="Tyson G.W."/>
            <person name="Hugenholtz P."/>
        </authorList>
    </citation>
    <scope>NUCLEOTIDE SEQUENCE [LARGE SCALE GENOMIC DNA]</scope>
</reference>
<dbReference type="Pfam" id="PF00691">
    <property type="entry name" value="OmpA"/>
    <property type="match status" value="1"/>
</dbReference>
<dbReference type="PRINTS" id="PR01021">
    <property type="entry name" value="OMPADOMAIN"/>
</dbReference>
<evidence type="ECO:0000256" key="4">
    <source>
        <dbReference type="PROSITE-ProRule" id="PRU00473"/>
    </source>
</evidence>
<dbReference type="GO" id="GO:0009279">
    <property type="term" value="C:cell outer membrane"/>
    <property type="evidence" value="ECO:0007669"/>
    <property type="project" value="UniProtKB-SubCell"/>
</dbReference>
<feature type="signal peptide" evidence="6">
    <location>
        <begin position="1"/>
        <end position="23"/>
    </location>
</feature>
<dbReference type="SUPFAM" id="SSF103088">
    <property type="entry name" value="OmpA-like"/>
    <property type="match status" value="1"/>
</dbReference>
<feature type="domain" description="OmpA-like" evidence="7">
    <location>
        <begin position="86"/>
        <end position="203"/>
    </location>
</feature>
<accession>A0A0S6VV29</accession>
<keyword evidence="6" id="KW-0732">Signal</keyword>
<dbReference type="InterPro" id="IPR006664">
    <property type="entry name" value="OMP_bac"/>
</dbReference>
<evidence type="ECO:0000256" key="6">
    <source>
        <dbReference type="SAM" id="SignalP"/>
    </source>
</evidence>
<dbReference type="Proteomes" id="UP000030700">
    <property type="component" value="Unassembled WGS sequence"/>
</dbReference>
<evidence type="ECO:0000256" key="5">
    <source>
        <dbReference type="SAM" id="MobiDB-lite"/>
    </source>
</evidence>
<comment type="subcellular location">
    <subcellularLocation>
        <location evidence="1">Cell outer membrane</location>
    </subcellularLocation>
</comment>
<dbReference type="InterPro" id="IPR036737">
    <property type="entry name" value="OmpA-like_sf"/>
</dbReference>
<evidence type="ECO:0000256" key="1">
    <source>
        <dbReference type="ARBA" id="ARBA00004442"/>
    </source>
</evidence>
<dbReference type="PANTHER" id="PTHR30329:SF21">
    <property type="entry name" value="LIPOPROTEIN YIAD-RELATED"/>
    <property type="match status" value="1"/>
</dbReference>
<gene>
    <name evidence="8" type="ORF">U14_01148</name>
</gene>
<evidence type="ECO:0000313" key="8">
    <source>
        <dbReference type="EMBL" id="GAK49924.1"/>
    </source>
</evidence>
<feature type="region of interest" description="Disordered" evidence="5">
    <location>
        <begin position="178"/>
        <end position="203"/>
    </location>
</feature>
<dbReference type="AlphaFoldDB" id="A0A0S6VV29"/>
<dbReference type="InterPro" id="IPR050330">
    <property type="entry name" value="Bact_OuterMem_StrucFunc"/>
</dbReference>
<dbReference type="CDD" id="cd07185">
    <property type="entry name" value="OmpA_C-like"/>
    <property type="match status" value="1"/>
</dbReference>
<dbReference type="HOGENOM" id="CLU_016890_5_2_0"/>
<evidence type="ECO:0000259" key="7">
    <source>
        <dbReference type="PROSITE" id="PS51123"/>
    </source>
</evidence>
<dbReference type="Gene3D" id="3.30.1330.60">
    <property type="entry name" value="OmpA-like domain"/>
    <property type="match status" value="1"/>
</dbReference>
<protein>
    <recommendedName>
        <fullName evidence="7">OmpA-like domain-containing protein</fullName>
    </recommendedName>
</protein>
<sequence length="203" mass="22674">MKRFMYCMTLIGSVVLMGTLATAEELQFPTTEQEIVNALKGTEDQKVTGALQTQNADEGQALFDDEKKSTRSIKGISRVVNDENAEKTAPLKVGALILFDTNSDVIKDESFNLLREYGKAFTGDLKDAIFIVAGHTDGDGTEEYNLMLSQKRAEAVKQFLIKEFKIDEKRLIVKPFGESEPLESNDTPEGKAKNRRVEFARIE</sequence>
<name>A0A0S6VV29_9BACT</name>
<proteinExistence type="predicted"/>
<keyword evidence="9" id="KW-1185">Reference proteome</keyword>
<evidence type="ECO:0000313" key="9">
    <source>
        <dbReference type="Proteomes" id="UP000030700"/>
    </source>
</evidence>
<dbReference type="STRING" id="1499966.U14_01148"/>
<dbReference type="EMBL" id="DF820455">
    <property type="protein sequence ID" value="GAK49924.1"/>
    <property type="molecule type" value="Genomic_DNA"/>
</dbReference>
<keyword evidence="3" id="KW-0998">Cell outer membrane</keyword>
<dbReference type="InterPro" id="IPR006665">
    <property type="entry name" value="OmpA-like"/>
</dbReference>
<evidence type="ECO:0000256" key="2">
    <source>
        <dbReference type="ARBA" id="ARBA00023136"/>
    </source>
</evidence>
<feature type="chain" id="PRO_5006631480" description="OmpA-like domain-containing protein" evidence="6">
    <location>
        <begin position="24"/>
        <end position="203"/>
    </location>
</feature>
<feature type="compositionally biased region" description="Basic and acidic residues" evidence="5">
    <location>
        <begin position="188"/>
        <end position="203"/>
    </location>
</feature>
<keyword evidence="2 4" id="KW-0472">Membrane</keyword>
<organism evidence="8 9">
    <name type="scientific">Candidatus Moduliflexus flocculans</name>
    <dbReference type="NCBI Taxonomy" id="1499966"/>
    <lineage>
        <taxon>Bacteria</taxon>
        <taxon>Candidatus Moduliflexota</taxon>
        <taxon>Candidatus Moduliflexia</taxon>
        <taxon>Candidatus Moduliflexales</taxon>
        <taxon>Candidatus Moduliflexaceae</taxon>
    </lineage>
</organism>
<dbReference type="PANTHER" id="PTHR30329">
    <property type="entry name" value="STATOR ELEMENT OF FLAGELLAR MOTOR COMPLEX"/>
    <property type="match status" value="1"/>
</dbReference>
<evidence type="ECO:0000256" key="3">
    <source>
        <dbReference type="ARBA" id="ARBA00023237"/>
    </source>
</evidence>
<dbReference type="PROSITE" id="PS51123">
    <property type="entry name" value="OMPA_2"/>
    <property type="match status" value="1"/>
</dbReference>